<dbReference type="EMBL" id="QFNF01000022">
    <property type="protein sequence ID" value="PZO77274.1"/>
    <property type="molecule type" value="Genomic_DNA"/>
</dbReference>
<gene>
    <name evidence="2" type="ORF">DI632_09545</name>
</gene>
<comment type="caution">
    <text evidence="2">The sequence shown here is derived from an EMBL/GenBank/DDBJ whole genome shotgun (WGS) entry which is preliminary data.</text>
</comment>
<name>A0A2W4Z503_9SPHN</name>
<evidence type="ECO:0000313" key="2">
    <source>
        <dbReference type="EMBL" id="PZO77274.1"/>
    </source>
</evidence>
<organism evidence="2 3">
    <name type="scientific">Sphingomonas hengshuiensis</name>
    <dbReference type="NCBI Taxonomy" id="1609977"/>
    <lineage>
        <taxon>Bacteria</taxon>
        <taxon>Pseudomonadati</taxon>
        <taxon>Pseudomonadota</taxon>
        <taxon>Alphaproteobacteria</taxon>
        <taxon>Sphingomonadales</taxon>
        <taxon>Sphingomonadaceae</taxon>
        <taxon>Sphingomonas</taxon>
    </lineage>
</organism>
<evidence type="ECO:0000256" key="1">
    <source>
        <dbReference type="SAM" id="MobiDB-lite"/>
    </source>
</evidence>
<accession>A0A2W4Z503</accession>
<protein>
    <submittedName>
        <fullName evidence="2">ISNCY family transposase</fullName>
    </submittedName>
</protein>
<evidence type="ECO:0000313" key="3">
    <source>
        <dbReference type="Proteomes" id="UP000248614"/>
    </source>
</evidence>
<feature type="region of interest" description="Disordered" evidence="1">
    <location>
        <begin position="86"/>
        <end position="107"/>
    </location>
</feature>
<sequence length="145" mass="16261">ASLALHFNKAMFILEPTPLTRSLARKRVHVCEYPDGRIEIRHGERVLPYRVFDKMRRVNQAAIVDNKHLGAALAMAQAIQAVAPHHPKRNNNEPARSSRSVGVFAAPAPATSKIDRRRLCTPKLKRGPRLSNEELVARGLGEYVR</sequence>
<proteinExistence type="predicted"/>
<dbReference type="Proteomes" id="UP000248614">
    <property type="component" value="Unassembled WGS sequence"/>
</dbReference>
<feature type="non-terminal residue" evidence="2">
    <location>
        <position position="1"/>
    </location>
</feature>
<reference evidence="2 3" key="1">
    <citation type="submission" date="2017-08" db="EMBL/GenBank/DDBJ databases">
        <title>Infants hospitalized years apart are colonized by the same room-sourced microbial strains.</title>
        <authorList>
            <person name="Brooks B."/>
            <person name="Olm M.R."/>
            <person name="Firek B.A."/>
            <person name="Baker R."/>
            <person name="Thomas B.C."/>
            <person name="Morowitz M.J."/>
            <person name="Banfield J.F."/>
        </authorList>
    </citation>
    <scope>NUCLEOTIDE SEQUENCE [LARGE SCALE GENOMIC DNA]</scope>
    <source>
        <strain evidence="2">S2_018_000_R3_110</strain>
    </source>
</reference>
<dbReference type="AlphaFoldDB" id="A0A2W4Z503"/>